<dbReference type="Proteomes" id="UP001497623">
    <property type="component" value="Unassembled WGS sequence"/>
</dbReference>
<protein>
    <recommendedName>
        <fullName evidence="6">Cuticle protein</fullName>
    </recommendedName>
</protein>
<gene>
    <name evidence="4" type="ORF">MNOR_LOCUS10655</name>
</gene>
<keyword evidence="3" id="KW-1133">Transmembrane helix</keyword>
<evidence type="ECO:0000313" key="5">
    <source>
        <dbReference type="Proteomes" id="UP001497623"/>
    </source>
</evidence>
<accession>A0AAV2QAP5</accession>
<sequence length="113" mass="12088">PIQRPTTTTCVTHSIADMNYTVLLVLGMAALVAAAPVFEFEGEDANHEQDGSPGEAVEGSYSWTSPEGIEFYVRYVADADGYRIVESNAVPINHDGVAADGNQGAFGSYEEEE</sequence>
<dbReference type="AlphaFoldDB" id="A0AAV2QAP5"/>
<feature type="region of interest" description="Disordered" evidence="2">
    <location>
        <begin position="93"/>
        <end position="113"/>
    </location>
</feature>
<keyword evidence="5" id="KW-1185">Reference proteome</keyword>
<name>A0AAV2QAP5_MEGNR</name>
<comment type="caution">
    <text evidence="4">The sequence shown here is derived from an EMBL/GenBank/DDBJ whole genome shotgun (WGS) entry which is preliminary data.</text>
</comment>
<keyword evidence="1" id="KW-0193">Cuticle</keyword>
<keyword evidence="3" id="KW-0472">Membrane</keyword>
<feature type="transmembrane region" description="Helical" evidence="3">
    <location>
        <begin position="20"/>
        <end position="38"/>
    </location>
</feature>
<evidence type="ECO:0000256" key="2">
    <source>
        <dbReference type="SAM" id="MobiDB-lite"/>
    </source>
</evidence>
<dbReference type="GO" id="GO:0042302">
    <property type="term" value="F:structural constituent of cuticle"/>
    <property type="evidence" value="ECO:0007669"/>
    <property type="project" value="UniProtKB-UniRule"/>
</dbReference>
<organism evidence="4 5">
    <name type="scientific">Meganyctiphanes norvegica</name>
    <name type="common">Northern krill</name>
    <name type="synonym">Thysanopoda norvegica</name>
    <dbReference type="NCBI Taxonomy" id="48144"/>
    <lineage>
        <taxon>Eukaryota</taxon>
        <taxon>Metazoa</taxon>
        <taxon>Ecdysozoa</taxon>
        <taxon>Arthropoda</taxon>
        <taxon>Crustacea</taxon>
        <taxon>Multicrustacea</taxon>
        <taxon>Malacostraca</taxon>
        <taxon>Eumalacostraca</taxon>
        <taxon>Eucarida</taxon>
        <taxon>Euphausiacea</taxon>
        <taxon>Euphausiidae</taxon>
        <taxon>Meganyctiphanes</taxon>
    </lineage>
</organism>
<evidence type="ECO:0008006" key="6">
    <source>
        <dbReference type="Google" id="ProtNLM"/>
    </source>
</evidence>
<dbReference type="Pfam" id="PF00379">
    <property type="entry name" value="Chitin_bind_4"/>
    <property type="match status" value="1"/>
</dbReference>
<dbReference type="PROSITE" id="PS51155">
    <property type="entry name" value="CHIT_BIND_RR_2"/>
    <property type="match status" value="1"/>
</dbReference>
<reference evidence="4 5" key="1">
    <citation type="submission" date="2024-05" db="EMBL/GenBank/DDBJ databases">
        <authorList>
            <person name="Wallberg A."/>
        </authorList>
    </citation>
    <scope>NUCLEOTIDE SEQUENCE [LARGE SCALE GENOMIC DNA]</scope>
</reference>
<evidence type="ECO:0000256" key="1">
    <source>
        <dbReference type="PROSITE-ProRule" id="PRU00497"/>
    </source>
</evidence>
<proteinExistence type="predicted"/>
<dbReference type="InterPro" id="IPR000618">
    <property type="entry name" value="Insect_cuticle"/>
</dbReference>
<evidence type="ECO:0000313" key="4">
    <source>
        <dbReference type="EMBL" id="CAL4078454.1"/>
    </source>
</evidence>
<dbReference type="EMBL" id="CAXKWB010005442">
    <property type="protein sequence ID" value="CAL4078454.1"/>
    <property type="molecule type" value="Genomic_DNA"/>
</dbReference>
<feature type="non-terminal residue" evidence="4">
    <location>
        <position position="1"/>
    </location>
</feature>
<keyword evidence="3" id="KW-0812">Transmembrane</keyword>
<evidence type="ECO:0000256" key="3">
    <source>
        <dbReference type="SAM" id="Phobius"/>
    </source>
</evidence>